<accession>H2YCR1</accession>
<protein>
    <recommendedName>
        <fullName evidence="1">Rab3GAP regulatory subunit C-terminal domain-containing protein</fullName>
    </recommendedName>
</protein>
<evidence type="ECO:0000259" key="1">
    <source>
        <dbReference type="Pfam" id="PF14656"/>
    </source>
</evidence>
<evidence type="ECO:0000313" key="2">
    <source>
        <dbReference type="Ensembl" id="ENSCSAVP00000003109.1"/>
    </source>
</evidence>
<dbReference type="eggNOG" id="KOG2727">
    <property type="taxonomic scope" value="Eukaryota"/>
</dbReference>
<feature type="domain" description="Rab3GAP regulatory subunit C-terminal" evidence="1">
    <location>
        <begin position="1"/>
        <end position="203"/>
    </location>
</feature>
<dbReference type="InterPro" id="IPR029257">
    <property type="entry name" value="RAB3GAP2_C"/>
</dbReference>
<keyword evidence="3" id="KW-1185">Reference proteome</keyword>
<name>H2YCR1_CIOSA</name>
<dbReference type="InParanoid" id="H2YCR1"/>
<dbReference type="GeneTree" id="ENSGT00390000005794"/>
<dbReference type="STRING" id="51511.ENSCSAVP00000003109"/>
<dbReference type="Ensembl" id="ENSCSAVT00000003156.1">
    <property type="protein sequence ID" value="ENSCSAVP00000003109.1"/>
    <property type="gene ID" value="ENSCSAVG00000001843.1"/>
</dbReference>
<reference evidence="3" key="1">
    <citation type="submission" date="2003-08" db="EMBL/GenBank/DDBJ databases">
        <authorList>
            <person name="Birren B."/>
            <person name="Nusbaum C."/>
            <person name="Abebe A."/>
            <person name="Abouelleil A."/>
            <person name="Adekoya E."/>
            <person name="Ait-zahra M."/>
            <person name="Allen N."/>
            <person name="Allen T."/>
            <person name="An P."/>
            <person name="Anderson M."/>
            <person name="Anderson S."/>
            <person name="Arachchi H."/>
            <person name="Armbruster J."/>
            <person name="Bachantsang P."/>
            <person name="Baldwin J."/>
            <person name="Barry A."/>
            <person name="Bayul T."/>
            <person name="Blitshsteyn B."/>
            <person name="Bloom T."/>
            <person name="Blye J."/>
            <person name="Boguslavskiy L."/>
            <person name="Borowsky M."/>
            <person name="Boukhgalter B."/>
            <person name="Brunache A."/>
            <person name="Butler J."/>
            <person name="Calixte N."/>
            <person name="Calvo S."/>
            <person name="Camarata J."/>
            <person name="Campo K."/>
            <person name="Chang J."/>
            <person name="Cheshatsang Y."/>
            <person name="Citroen M."/>
            <person name="Collymore A."/>
            <person name="Considine T."/>
            <person name="Cook A."/>
            <person name="Cooke P."/>
            <person name="Corum B."/>
            <person name="Cuomo C."/>
            <person name="David R."/>
            <person name="Dawoe T."/>
            <person name="Degray S."/>
            <person name="Dodge S."/>
            <person name="Dooley K."/>
            <person name="Dorje P."/>
            <person name="Dorjee K."/>
            <person name="Dorris L."/>
            <person name="Duffey N."/>
            <person name="Dupes A."/>
            <person name="Elkins T."/>
            <person name="Engels R."/>
            <person name="Erickson J."/>
            <person name="Farina A."/>
            <person name="Faro S."/>
            <person name="Ferreira P."/>
            <person name="Fischer H."/>
            <person name="Fitzgerald M."/>
            <person name="Foley K."/>
            <person name="Gage D."/>
            <person name="Galagan J."/>
            <person name="Gearin G."/>
            <person name="Gnerre S."/>
            <person name="Gnirke A."/>
            <person name="Goyette A."/>
            <person name="Graham J."/>
            <person name="Grandbois E."/>
            <person name="Gyaltsen K."/>
            <person name="Hafez N."/>
            <person name="Hagopian D."/>
            <person name="Hagos B."/>
            <person name="Hall J."/>
            <person name="Hatcher B."/>
            <person name="Heller A."/>
            <person name="Higgins H."/>
            <person name="Honan T."/>
            <person name="Horn A."/>
            <person name="Houde N."/>
            <person name="Hughes L."/>
            <person name="Hulme W."/>
            <person name="Husby E."/>
            <person name="Iliev I."/>
            <person name="Jaffe D."/>
            <person name="Jones C."/>
            <person name="Kamal M."/>
            <person name="Kamat A."/>
            <person name="Kamvysselis M."/>
            <person name="Karlsson E."/>
            <person name="Kells C."/>
            <person name="Kieu A."/>
            <person name="Kisner P."/>
            <person name="Kodira C."/>
            <person name="Kulbokas E."/>
            <person name="Labutti K."/>
            <person name="Lama D."/>
            <person name="Landers T."/>
            <person name="Leger J."/>
            <person name="Levine S."/>
            <person name="Lewis D."/>
            <person name="Lewis T."/>
            <person name="Lindblad-toh K."/>
            <person name="Liu X."/>
            <person name="Lokyitsang T."/>
            <person name="Lokyitsang Y."/>
            <person name="Lucien O."/>
            <person name="Lui A."/>
            <person name="Ma L.J."/>
            <person name="Mabbitt R."/>
            <person name="Macdonald J."/>
            <person name="Maclean C."/>
            <person name="Major J."/>
            <person name="Manning J."/>
            <person name="Marabella R."/>
            <person name="Maru K."/>
            <person name="Matthews C."/>
            <person name="Mauceli E."/>
            <person name="Mccarthy M."/>
            <person name="Mcdonough S."/>
            <person name="Mcghee T."/>
            <person name="Meldrim J."/>
            <person name="Meneus L."/>
            <person name="Mesirov J."/>
            <person name="Mihalev A."/>
            <person name="Mihova T."/>
            <person name="Mikkelsen T."/>
            <person name="Mlenga V."/>
            <person name="Moru K."/>
            <person name="Mozes J."/>
            <person name="Mulrain L."/>
            <person name="Munson G."/>
            <person name="Naylor J."/>
            <person name="Newes C."/>
            <person name="Nguyen C."/>
            <person name="Nguyen N."/>
            <person name="Nguyen T."/>
            <person name="Nicol R."/>
            <person name="Nielsen C."/>
            <person name="Nizzari M."/>
            <person name="Norbu C."/>
            <person name="Norbu N."/>
            <person name="O'donnell P."/>
            <person name="Okoawo O."/>
            <person name="O'leary S."/>
            <person name="Omotosho B."/>
            <person name="O'neill K."/>
            <person name="Osman S."/>
            <person name="Parker S."/>
            <person name="Perrin D."/>
            <person name="Phunkhang P."/>
            <person name="Piqani B."/>
            <person name="Purcell S."/>
            <person name="Rachupka T."/>
            <person name="Ramasamy U."/>
            <person name="Rameau R."/>
            <person name="Ray V."/>
            <person name="Raymond C."/>
            <person name="Retta R."/>
            <person name="Richardson S."/>
            <person name="Rise C."/>
            <person name="Rodriguez J."/>
            <person name="Rogers J."/>
            <person name="Rogov P."/>
            <person name="Rutman M."/>
            <person name="Schupbach R."/>
            <person name="Seaman C."/>
            <person name="Settipalli S."/>
            <person name="Sharpe T."/>
            <person name="Sheridan J."/>
            <person name="Sherpa N."/>
            <person name="Shi J."/>
            <person name="Smirnov S."/>
            <person name="Smith C."/>
            <person name="Sougnez C."/>
            <person name="Spencer B."/>
            <person name="Stalker J."/>
            <person name="Stange-thomann N."/>
            <person name="Stavropoulos S."/>
            <person name="Stetson K."/>
            <person name="Stone C."/>
            <person name="Stone S."/>
            <person name="Stubbs M."/>
            <person name="Talamas J."/>
            <person name="Tchuinga P."/>
            <person name="Tenzing P."/>
            <person name="Tesfaye S."/>
            <person name="Theodore J."/>
            <person name="Thoulutsang Y."/>
            <person name="Topham K."/>
            <person name="Towey S."/>
            <person name="Tsamla T."/>
            <person name="Tsomo N."/>
            <person name="Vallee D."/>
            <person name="Vassiliev H."/>
            <person name="Venkataraman V."/>
            <person name="Vinson J."/>
            <person name="Vo A."/>
            <person name="Wade C."/>
            <person name="Wang S."/>
            <person name="Wangchuk T."/>
            <person name="Wangdi T."/>
            <person name="Whittaker C."/>
            <person name="Wilkinson J."/>
            <person name="Wu Y."/>
            <person name="Wyman D."/>
            <person name="Yadav S."/>
            <person name="Yang S."/>
            <person name="Yang X."/>
            <person name="Yeager S."/>
            <person name="Yee E."/>
            <person name="Young G."/>
            <person name="Zainoun J."/>
            <person name="Zembeck L."/>
            <person name="Zimmer A."/>
            <person name="Zody M."/>
            <person name="Lander E."/>
        </authorList>
    </citation>
    <scope>NUCLEOTIDE SEQUENCE [LARGE SCALE GENOMIC DNA]</scope>
</reference>
<reference evidence="2" key="2">
    <citation type="submission" date="2025-08" db="UniProtKB">
        <authorList>
            <consortium name="Ensembl"/>
        </authorList>
    </citation>
    <scope>IDENTIFICATION</scope>
</reference>
<dbReference type="Proteomes" id="UP000007875">
    <property type="component" value="Unassembled WGS sequence"/>
</dbReference>
<dbReference type="HOGENOM" id="CLU_1229555_0_0_1"/>
<dbReference type="OMA" id="NTWIRTQ"/>
<reference evidence="2" key="3">
    <citation type="submission" date="2025-09" db="UniProtKB">
        <authorList>
            <consortium name="Ensembl"/>
        </authorList>
    </citation>
    <scope>IDENTIFICATION</scope>
</reference>
<organism evidence="2 3">
    <name type="scientific">Ciona savignyi</name>
    <name type="common">Pacific transparent sea squirt</name>
    <dbReference type="NCBI Taxonomy" id="51511"/>
    <lineage>
        <taxon>Eukaryota</taxon>
        <taxon>Metazoa</taxon>
        <taxon>Chordata</taxon>
        <taxon>Tunicata</taxon>
        <taxon>Ascidiacea</taxon>
        <taxon>Phlebobranchia</taxon>
        <taxon>Cionidae</taxon>
        <taxon>Ciona</taxon>
    </lineage>
</organism>
<dbReference type="AlphaFoldDB" id="H2YCR1"/>
<sequence>MHLCFILHGTMEFNLRGVKPLSRLFDTTGINCFMDELTSQKSKLPNRDHIDLAVSSERKQFLTKLVTAAVASHGDSKKEMSEVKNWVETCLQMASEFQIDRNTIQLHYVNELFRYALDQNGYEALHTVSDVEVLGSTLILIVGQRLSRFLLNTSPDDGVILLSQMPPVVNTWIRTQDPSHLAKADVSIELIHELAQKVAYMLPENHSQYSMGLYLLEAAAAIKNS</sequence>
<dbReference type="Pfam" id="PF14656">
    <property type="entry name" value="RAB3GAP2_C"/>
    <property type="match status" value="1"/>
</dbReference>
<proteinExistence type="predicted"/>
<evidence type="ECO:0000313" key="3">
    <source>
        <dbReference type="Proteomes" id="UP000007875"/>
    </source>
</evidence>